<dbReference type="PANTHER" id="PTHR31636">
    <property type="entry name" value="OSJNBA0084A10.13 PROTEIN-RELATED"/>
    <property type="match status" value="1"/>
</dbReference>
<accession>A0AA88RM72</accession>
<protein>
    <recommendedName>
        <fullName evidence="7">DELLA protein</fullName>
    </recommendedName>
</protein>
<sequence length="255" mass="27458">MVAVGAVSTMPVADGVGATAEASETDLGGRRRCVRDGLDFGWCGSRLEASPLLIMVKGPVRPRRSIRGGPYGLNLVTGLPLLLLFLLPIALSSVARGNLLVLFAAPVALRRPEMAWPCRVGAADGSVVDHLQTVSRLGLETHGGGAVGWLSTHYLFEIYLSSWYVLANQAVLEAFANKKKVHVIDFSIKQGLQWPALMQALALRTGGPPSFRLSGIGPPAHDNSDHLQEVGWKLAQLADTIHLEFEYRGFVANSW</sequence>
<dbReference type="AlphaFoldDB" id="A0AA88RM72"/>
<keyword evidence="2" id="KW-0804">Transcription</keyword>
<comment type="similarity">
    <text evidence="3">Belongs to the GRAS family.</text>
</comment>
<dbReference type="Pfam" id="PF03514">
    <property type="entry name" value="GRAS"/>
    <property type="match status" value="1"/>
</dbReference>
<evidence type="ECO:0008006" key="7">
    <source>
        <dbReference type="Google" id="ProtNLM"/>
    </source>
</evidence>
<dbReference type="PROSITE" id="PS50985">
    <property type="entry name" value="GRAS"/>
    <property type="match status" value="1"/>
</dbReference>
<keyword evidence="6" id="KW-1185">Reference proteome</keyword>
<evidence type="ECO:0000256" key="1">
    <source>
        <dbReference type="ARBA" id="ARBA00023015"/>
    </source>
</evidence>
<feature type="short sequence motif" description="VHIID" evidence="3">
    <location>
        <begin position="181"/>
        <end position="185"/>
    </location>
</feature>
<organism evidence="5 6">
    <name type="scientific">Escallonia rubra</name>
    <dbReference type="NCBI Taxonomy" id="112253"/>
    <lineage>
        <taxon>Eukaryota</taxon>
        <taxon>Viridiplantae</taxon>
        <taxon>Streptophyta</taxon>
        <taxon>Embryophyta</taxon>
        <taxon>Tracheophyta</taxon>
        <taxon>Spermatophyta</taxon>
        <taxon>Magnoliopsida</taxon>
        <taxon>eudicotyledons</taxon>
        <taxon>Gunneridae</taxon>
        <taxon>Pentapetalae</taxon>
        <taxon>asterids</taxon>
        <taxon>campanulids</taxon>
        <taxon>Escalloniales</taxon>
        <taxon>Escalloniaceae</taxon>
        <taxon>Escallonia</taxon>
    </lineage>
</organism>
<evidence type="ECO:0000256" key="2">
    <source>
        <dbReference type="ARBA" id="ARBA00023163"/>
    </source>
</evidence>
<keyword evidence="4" id="KW-0812">Transmembrane</keyword>
<evidence type="ECO:0000313" key="5">
    <source>
        <dbReference type="EMBL" id="KAK2976630.1"/>
    </source>
</evidence>
<dbReference type="Proteomes" id="UP001187471">
    <property type="component" value="Unassembled WGS sequence"/>
</dbReference>
<keyword evidence="4" id="KW-1133">Transmembrane helix</keyword>
<comment type="caution">
    <text evidence="5">The sequence shown here is derived from an EMBL/GenBank/DDBJ whole genome shotgun (WGS) entry which is preliminary data.</text>
</comment>
<dbReference type="EMBL" id="JAVXUO010002056">
    <property type="protein sequence ID" value="KAK2976630.1"/>
    <property type="molecule type" value="Genomic_DNA"/>
</dbReference>
<evidence type="ECO:0000256" key="4">
    <source>
        <dbReference type="SAM" id="Phobius"/>
    </source>
</evidence>
<reference evidence="5" key="1">
    <citation type="submission" date="2022-12" db="EMBL/GenBank/DDBJ databases">
        <title>Draft genome assemblies for two species of Escallonia (Escalloniales).</title>
        <authorList>
            <person name="Chanderbali A."/>
            <person name="Dervinis C."/>
            <person name="Anghel I."/>
            <person name="Soltis D."/>
            <person name="Soltis P."/>
            <person name="Zapata F."/>
        </authorList>
    </citation>
    <scope>NUCLEOTIDE SEQUENCE</scope>
    <source>
        <strain evidence="5">UCBG92.1500</strain>
        <tissue evidence="5">Leaf</tissue>
    </source>
</reference>
<feature type="transmembrane region" description="Helical" evidence="4">
    <location>
        <begin position="71"/>
        <end position="91"/>
    </location>
</feature>
<evidence type="ECO:0000313" key="6">
    <source>
        <dbReference type="Proteomes" id="UP001187471"/>
    </source>
</evidence>
<keyword evidence="1" id="KW-0805">Transcription regulation</keyword>
<proteinExistence type="inferred from homology"/>
<evidence type="ECO:0000256" key="3">
    <source>
        <dbReference type="PROSITE-ProRule" id="PRU01191"/>
    </source>
</evidence>
<keyword evidence="4" id="KW-0472">Membrane</keyword>
<comment type="caution">
    <text evidence="3">Lacks conserved residue(s) required for the propagation of feature annotation.</text>
</comment>
<dbReference type="InterPro" id="IPR005202">
    <property type="entry name" value="TF_GRAS"/>
</dbReference>
<name>A0AA88RM72_9ASTE</name>
<gene>
    <name evidence="5" type="ORF">RJ640_024164</name>
</gene>